<proteinExistence type="predicted"/>
<keyword evidence="1" id="KW-1133">Transmembrane helix</keyword>
<evidence type="ECO:0000256" key="1">
    <source>
        <dbReference type="SAM" id="Phobius"/>
    </source>
</evidence>
<protein>
    <recommendedName>
        <fullName evidence="4">Transmembrane protein</fullName>
    </recommendedName>
</protein>
<keyword evidence="1" id="KW-0472">Membrane</keyword>
<keyword evidence="1" id="KW-0812">Transmembrane</keyword>
<feature type="transmembrane region" description="Helical" evidence="1">
    <location>
        <begin position="12"/>
        <end position="32"/>
    </location>
</feature>
<dbReference type="Proteomes" id="UP000771736">
    <property type="component" value="Unassembled WGS sequence"/>
</dbReference>
<sequence length="184" mass="22085">MKKIFNIKVTIWSKWKIIIIFIIASGFCTYAYNFVFPGRPNSYHIVKVLGGLIVFSIIFIYKILLYSLRIEIDDDDISFYKKNVLVYKNSKDKLYNLRILKNTRNDIVELKICFEDRDLILYSPIKLKYKAQKIDNIEDLFHYLVKSYNLKRKIVYGRVLGFGKKYENKLINEYWNKKYITSDN</sequence>
<evidence type="ECO:0000313" key="2">
    <source>
        <dbReference type="EMBL" id="MBF1385190.1"/>
    </source>
</evidence>
<feature type="transmembrane region" description="Helical" evidence="1">
    <location>
        <begin position="44"/>
        <end position="64"/>
    </location>
</feature>
<evidence type="ECO:0008006" key="4">
    <source>
        <dbReference type="Google" id="ProtNLM"/>
    </source>
</evidence>
<evidence type="ECO:0000313" key="3">
    <source>
        <dbReference type="Proteomes" id="UP000771736"/>
    </source>
</evidence>
<dbReference type="RefSeq" id="WP_273161113.1">
    <property type="nucleotide sequence ID" value="NZ_JABZSJ010000077.1"/>
</dbReference>
<reference evidence="2" key="1">
    <citation type="submission" date="2020-04" db="EMBL/GenBank/DDBJ databases">
        <title>Deep metagenomics examines the oral microbiome during advanced dental caries in children, revealing novel taxa and co-occurrences with host molecules.</title>
        <authorList>
            <person name="Baker J.L."/>
            <person name="Morton J.T."/>
            <person name="Dinis M."/>
            <person name="Alvarez R."/>
            <person name="Tran N.C."/>
            <person name="Knight R."/>
            <person name="Edlund A."/>
        </authorList>
    </citation>
    <scope>NUCLEOTIDE SEQUENCE</scope>
    <source>
        <strain evidence="2">JCVI_44_bin.5</strain>
    </source>
</reference>
<comment type="caution">
    <text evidence="2">The sequence shown here is derived from an EMBL/GenBank/DDBJ whole genome shotgun (WGS) entry which is preliminary data.</text>
</comment>
<organism evidence="2 3">
    <name type="scientific">Prevotella aurantiaca</name>
    <dbReference type="NCBI Taxonomy" id="596085"/>
    <lineage>
        <taxon>Bacteria</taxon>
        <taxon>Pseudomonadati</taxon>
        <taxon>Bacteroidota</taxon>
        <taxon>Bacteroidia</taxon>
        <taxon>Bacteroidales</taxon>
        <taxon>Prevotellaceae</taxon>
        <taxon>Prevotella</taxon>
    </lineage>
</organism>
<accession>A0A930HPB2</accession>
<dbReference type="EMBL" id="JABZSJ010000077">
    <property type="protein sequence ID" value="MBF1385190.1"/>
    <property type="molecule type" value="Genomic_DNA"/>
</dbReference>
<gene>
    <name evidence="2" type="ORF">HXN26_10185</name>
</gene>
<dbReference type="AlphaFoldDB" id="A0A930HPB2"/>
<name>A0A930HPB2_9BACT</name>